<dbReference type="EMBL" id="CCYD01000610">
    <property type="protein sequence ID" value="CEG41998.1"/>
    <property type="molecule type" value="Genomic_DNA"/>
</dbReference>
<dbReference type="AlphaFoldDB" id="A0A0P1ALH6"/>
<accession>A0A0P1ALH6</accession>
<name>A0A0P1ALH6_PLAHL</name>
<evidence type="ECO:0000313" key="2">
    <source>
        <dbReference type="Proteomes" id="UP000054928"/>
    </source>
</evidence>
<reference evidence="2" key="1">
    <citation type="submission" date="2014-09" db="EMBL/GenBank/DDBJ databases">
        <authorList>
            <person name="Sharma Rahul"/>
            <person name="Thines Marco"/>
        </authorList>
    </citation>
    <scope>NUCLEOTIDE SEQUENCE [LARGE SCALE GENOMIC DNA]</scope>
</reference>
<protein>
    <submittedName>
        <fullName evidence="1">Uncharacterized protein</fullName>
    </submittedName>
</protein>
<evidence type="ECO:0000313" key="1">
    <source>
        <dbReference type="EMBL" id="CEG41998.1"/>
    </source>
</evidence>
<dbReference type="GeneID" id="36407360"/>
<keyword evidence="2" id="KW-1185">Reference proteome</keyword>
<dbReference type="RefSeq" id="XP_024578367.1">
    <property type="nucleotide sequence ID" value="XM_024727830.1"/>
</dbReference>
<organism evidence="1 2">
    <name type="scientific">Plasmopara halstedii</name>
    <name type="common">Downy mildew of sunflower</name>
    <dbReference type="NCBI Taxonomy" id="4781"/>
    <lineage>
        <taxon>Eukaryota</taxon>
        <taxon>Sar</taxon>
        <taxon>Stramenopiles</taxon>
        <taxon>Oomycota</taxon>
        <taxon>Peronosporomycetes</taxon>
        <taxon>Peronosporales</taxon>
        <taxon>Peronosporaceae</taxon>
        <taxon>Plasmopara</taxon>
    </lineage>
</organism>
<proteinExistence type="predicted"/>
<dbReference type="Proteomes" id="UP000054928">
    <property type="component" value="Unassembled WGS sequence"/>
</dbReference>
<sequence>MEFDKNTASDPFLLEDDARSDAGDVDRIALEHCADPLCLKDIPDEQLTAGKLAIEKDVFARLRGLLTDEGWLQPHARYASNRFDSHKKLARLIRFEQHEELYVLQNRHRLRQMTRANDMPEGFDKILEEAVVSQQLLLRPLHVLADEKVVSATGFYCTVQYWQVWQVSEGEWRCTGR</sequence>